<organism evidence="2 3">
    <name type="scientific">Urbifossiella limnaea</name>
    <dbReference type="NCBI Taxonomy" id="2528023"/>
    <lineage>
        <taxon>Bacteria</taxon>
        <taxon>Pseudomonadati</taxon>
        <taxon>Planctomycetota</taxon>
        <taxon>Planctomycetia</taxon>
        <taxon>Gemmatales</taxon>
        <taxon>Gemmataceae</taxon>
        <taxon>Urbifossiella</taxon>
    </lineage>
</organism>
<keyword evidence="1" id="KW-0732">Signal</keyword>
<dbReference type="KEGG" id="uli:ETAA1_48870"/>
<dbReference type="GO" id="GO:0008233">
    <property type="term" value="F:peptidase activity"/>
    <property type="evidence" value="ECO:0007669"/>
    <property type="project" value="UniProtKB-KW"/>
</dbReference>
<accession>A0A517XZL2</accession>
<dbReference type="AlphaFoldDB" id="A0A517XZL2"/>
<evidence type="ECO:0000313" key="2">
    <source>
        <dbReference type="EMBL" id="QDU22898.1"/>
    </source>
</evidence>
<dbReference type="EMBL" id="CP036273">
    <property type="protein sequence ID" value="QDU22898.1"/>
    <property type="molecule type" value="Genomic_DNA"/>
</dbReference>
<feature type="chain" id="PRO_5021781474" evidence="1">
    <location>
        <begin position="23"/>
        <end position="251"/>
    </location>
</feature>
<evidence type="ECO:0000256" key="1">
    <source>
        <dbReference type="SAM" id="SignalP"/>
    </source>
</evidence>
<dbReference type="OrthoDB" id="275579at2"/>
<keyword evidence="2" id="KW-0645">Protease</keyword>
<protein>
    <submittedName>
        <fullName evidence="2">Putative subtilase-type serine protease</fullName>
        <ecNumber evidence="2">3.4.21.-</ecNumber>
    </submittedName>
</protein>
<name>A0A517XZL2_9BACT</name>
<dbReference type="GO" id="GO:0006508">
    <property type="term" value="P:proteolysis"/>
    <property type="evidence" value="ECO:0007669"/>
    <property type="project" value="UniProtKB-KW"/>
</dbReference>
<proteinExistence type="predicted"/>
<dbReference type="RefSeq" id="WP_145243010.1">
    <property type="nucleotide sequence ID" value="NZ_CP036273.1"/>
</dbReference>
<keyword evidence="2" id="KW-0378">Hydrolase</keyword>
<keyword evidence="3" id="KW-1185">Reference proteome</keyword>
<sequence length="251" mass="26204" precursor="true">MPRAALLFLLTIPVAASAPVAAQPKQPDKKKDTPKVLYAAPLVATPGARQKLTLRGKHLDAVKEVTASDGTAVKVLGAKKAAAPNNYPADRVGDTEVEVELTLPKGAKPGVSLAPAGGGPYTLLIPDELPAVAEKEPNDGYDAAQPLTPPCAVVGVIHQEKNPDVFRVAGKAGQKLRAEVQAARFGSPLDGILTVVDENRRFVAANDDAGASRDPAVVVTLPRDGVYFLSLIDAHDMGGAGFGYRLVVRLE</sequence>
<feature type="signal peptide" evidence="1">
    <location>
        <begin position="1"/>
        <end position="22"/>
    </location>
</feature>
<evidence type="ECO:0000313" key="3">
    <source>
        <dbReference type="Proteomes" id="UP000319576"/>
    </source>
</evidence>
<dbReference type="Gene3D" id="2.60.120.380">
    <property type="match status" value="1"/>
</dbReference>
<reference evidence="2 3" key="1">
    <citation type="submission" date="2019-02" db="EMBL/GenBank/DDBJ databases">
        <title>Deep-cultivation of Planctomycetes and their phenomic and genomic characterization uncovers novel biology.</title>
        <authorList>
            <person name="Wiegand S."/>
            <person name="Jogler M."/>
            <person name="Boedeker C."/>
            <person name="Pinto D."/>
            <person name="Vollmers J."/>
            <person name="Rivas-Marin E."/>
            <person name="Kohn T."/>
            <person name="Peeters S.H."/>
            <person name="Heuer A."/>
            <person name="Rast P."/>
            <person name="Oberbeckmann S."/>
            <person name="Bunk B."/>
            <person name="Jeske O."/>
            <person name="Meyerdierks A."/>
            <person name="Storesund J.E."/>
            <person name="Kallscheuer N."/>
            <person name="Luecker S."/>
            <person name="Lage O.M."/>
            <person name="Pohl T."/>
            <person name="Merkel B.J."/>
            <person name="Hornburger P."/>
            <person name="Mueller R.-W."/>
            <person name="Bruemmer F."/>
            <person name="Labrenz M."/>
            <person name="Spormann A.M."/>
            <person name="Op den Camp H."/>
            <person name="Overmann J."/>
            <person name="Amann R."/>
            <person name="Jetten M.S.M."/>
            <person name="Mascher T."/>
            <person name="Medema M.H."/>
            <person name="Devos D.P."/>
            <person name="Kaster A.-K."/>
            <person name="Ovreas L."/>
            <person name="Rohde M."/>
            <person name="Galperin M.Y."/>
            <person name="Jogler C."/>
        </authorList>
    </citation>
    <scope>NUCLEOTIDE SEQUENCE [LARGE SCALE GENOMIC DNA]</scope>
    <source>
        <strain evidence="2 3">ETA_A1</strain>
    </source>
</reference>
<gene>
    <name evidence="2" type="ORF">ETAA1_48870</name>
</gene>
<dbReference type="EC" id="3.4.21.-" evidence="2"/>
<dbReference type="Proteomes" id="UP000319576">
    <property type="component" value="Chromosome"/>
</dbReference>